<reference evidence="1" key="1">
    <citation type="journal article" date="2014" name="Aquat. Biol.">
        <title>New SNP markers reveal largely concordant clinal variation across the hybrid zone between Mytilus spp. in the Baltic Sea.</title>
        <authorList>
            <person name="Zbawicka M."/>
            <person name="Sanko T.J."/>
            <person name="Strand J."/>
            <person name="Wenne R."/>
        </authorList>
    </citation>
    <scope>NUCLEOTIDE SEQUENCE</scope>
</reference>
<name>A0A077GZJ6_MYTTR</name>
<protein>
    <submittedName>
        <fullName evidence="1">Uncharacterized protein</fullName>
    </submittedName>
</protein>
<sequence length="127" mass="13997">MMCPCQLYDVLVSAYQLQSTLVLIARSGVNLSAINLVSLVYDFGYTVWVLECYKAKTSGSSCLSIHDHNSISDISKLIEVVPQTVIICFPAQVSNKKFTWIVSTGHYCLVFLLSGIKAKKKRASSSI</sequence>
<organism evidence="1">
    <name type="scientific">Mytilus trossulus</name>
    <name type="common">Blue mussel</name>
    <dbReference type="NCBI Taxonomy" id="6551"/>
    <lineage>
        <taxon>Eukaryota</taxon>
        <taxon>Metazoa</taxon>
        <taxon>Spiralia</taxon>
        <taxon>Lophotrochozoa</taxon>
        <taxon>Mollusca</taxon>
        <taxon>Bivalvia</taxon>
        <taxon>Autobranchia</taxon>
        <taxon>Pteriomorphia</taxon>
        <taxon>Mytilida</taxon>
        <taxon>Mytiloidea</taxon>
        <taxon>Mytilidae</taxon>
        <taxon>Mytilinae</taxon>
        <taxon>Mytilus</taxon>
    </lineage>
</organism>
<feature type="non-terminal residue" evidence="1">
    <location>
        <position position="127"/>
    </location>
</feature>
<evidence type="ECO:0000313" key="1">
    <source>
        <dbReference type="EMBL" id="AIL82394.1"/>
    </source>
</evidence>
<proteinExistence type="evidence at transcript level"/>
<accession>A0A077GZJ6</accession>
<dbReference type="EMBL" id="KJ871034">
    <property type="protein sequence ID" value="AIL82394.1"/>
    <property type="molecule type" value="mRNA"/>
</dbReference>
<dbReference type="AlphaFoldDB" id="A0A077GZJ6"/>